<proteinExistence type="predicted"/>
<dbReference type="GO" id="GO:0016798">
    <property type="term" value="F:hydrolase activity, acting on glycosyl bonds"/>
    <property type="evidence" value="ECO:0007669"/>
    <property type="project" value="UniProtKB-KW"/>
</dbReference>
<dbReference type="EMBL" id="JBHSMQ010000005">
    <property type="protein sequence ID" value="MFC5456017.1"/>
    <property type="molecule type" value="Genomic_DNA"/>
</dbReference>
<feature type="domain" description="Sialidase" evidence="2">
    <location>
        <begin position="165"/>
        <end position="365"/>
    </location>
</feature>
<evidence type="ECO:0000313" key="3">
    <source>
        <dbReference type="EMBL" id="MFC5456017.1"/>
    </source>
</evidence>
<dbReference type="PANTHER" id="PTHR43752:SF2">
    <property type="entry name" value="BNR_ASP-BOX REPEAT FAMILY PROTEIN"/>
    <property type="match status" value="1"/>
</dbReference>
<organism evidence="3 4">
    <name type="scientific">Prosthecobacter fluviatilis</name>
    <dbReference type="NCBI Taxonomy" id="445931"/>
    <lineage>
        <taxon>Bacteria</taxon>
        <taxon>Pseudomonadati</taxon>
        <taxon>Verrucomicrobiota</taxon>
        <taxon>Verrucomicrobiia</taxon>
        <taxon>Verrucomicrobiales</taxon>
        <taxon>Verrucomicrobiaceae</taxon>
        <taxon>Prosthecobacter</taxon>
    </lineage>
</organism>
<dbReference type="RefSeq" id="WP_377167830.1">
    <property type="nucleotide sequence ID" value="NZ_JBHSMQ010000005.1"/>
</dbReference>
<protein>
    <submittedName>
        <fullName evidence="3">Sialidase family protein</fullName>
        <ecNumber evidence="3">3.2.1.-</ecNumber>
    </submittedName>
</protein>
<evidence type="ECO:0000259" key="2">
    <source>
        <dbReference type="Pfam" id="PF13088"/>
    </source>
</evidence>
<accession>A0ABW0KTI4</accession>
<keyword evidence="3" id="KW-0326">Glycosidase</keyword>
<feature type="signal peptide" evidence="1">
    <location>
        <begin position="1"/>
        <end position="23"/>
    </location>
</feature>
<dbReference type="SUPFAM" id="SSF50939">
    <property type="entry name" value="Sialidases"/>
    <property type="match status" value="1"/>
</dbReference>
<dbReference type="Gene3D" id="2.120.10.10">
    <property type="match status" value="1"/>
</dbReference>
<reference evidence="4" key="1">
    <citation type="journal article" date="2019" name="Int. J. Syst. Evol. Microbiol.">
        <title>The Global Catalogue of Microorganisms (GCM) 10K type strain sequencing project: providing services to taxonomists for standard genome sequencing and annotation.</title>
        <authorList>
            <consortium name="The Broad Institute Genomics Platform"/>
            <consortium name="The Broad Institute Genome Sequencing Center for Infectious Disease"/>
            <person name="Wu L."/>
            <person name="Ma J."/>
        </authorList>
    </citation>
    <scope>NUCLEOTIDE SEQUENCE [LARGE SCALE GENOMIC DNA]</scope>
    <source>
        <strain evidence="4">CGMCC 4.1469</strain>
    </source>
</reference>
<keyword evidence="1" id="KW-0732">Signal</keyword>
<feature type="chain" id="PRO_5046321192" evidence="1">
    <location>
        <begin position="24"/>
        <end position="392"/>
    </location>
</feature>
<evidence type="ECO:0000313" key="4">
    <source>
        <dbReference type="Proteomes" id="UP001596052"/>
    </source>
</evidence>
<keyword evidence="4" id="KW-1185">Reference proteome</keyword>
<sequence>MTYPHPILRALFVAPILTLNVFAADDAKLEIADSAKKKAAAPTLALPADQKQNVIIYKEPGRYGGWPANRGLWQWGDELVVGFTSTWYKQTTTDHRIDRTKPSYEIQARSVDGGKTWKTEENLPFADPSKEAKPAPLTAPFDFTAPDSVLMFRFGSLHAGPSWFYTSLDRCKTWQGPYSFAVEGVDRICTRTDLIILGKHDCLMFGSCGKKNDGKEGRVFCARTTDGGMSWKLVSLIGPEPVEGGYAIMPSSLKLKDGTLLTMIRRSDPKVSGFIEAWRSADMGKTWTMTGKAVTKMGGNPPALVQLQDGRVAFSYGYRHKPSGMRACISEDGGVTWGPEIVLREDGFDGDLGYPRSLVRPDGRVLTVYYYNGPKEDDRAIEGTFWTAPMGK</sequence>
<dbReference type="InterPro" id="IPR036278">
    <property type="entry name" value="Sialidase_sf"/>
</dbReference>
<comment type="caution">
    <text evidence="3">The sequence shown here is derived from an EMBL/GenBank/DDBJ whole genome shotgun (WGS) entry which is preliminary data.</text>
</comment>
<dbReference type="InterPro" id="IPR011040">
    <property type="entry name" value="Sialidase"/>
</dbReference>
<dbReference type="Proteomes" id="UP001596052">
    <property type="component" value="Unassembled WGS sequence"/>
</dbReference>
<evidence type="ECO:0000256" key="1">
    <source>
        <dbReference type="SAM" id="SignalP"/>
    </source>
</evidence>
<dbReference type="CDD" id="cd15482">
    <property type="entry name" value="Sialidase_non-viral"/>
    <property type="match status" value="1"/>
</dbReference>
<dbReference type="EC" id="3.2.1.-" evidence="3"/>
<dbReference type="PANTHER" id="PTHR43752">
    <property type="entry name" value="BNR/ASP-BOX REPEAT FAMILY PROTEIN"/>
    <property type="match status" value="1"/>
</dbReference>
<keyword evidence="3" id="KW-0378">Hydrolase</keyword>
<dbReference type="Pfam" id="PF13088">
    <property type="entry name" value="BNR_2"/>
    <property type="match status" value="1"/>
</dbReference>
<gene>
    <name evidence="3" type="ORF">ACFQDI_14230</name>
</gene>
<name>A0ABW0KTI4_9BACT</name>